<evidence type="ECO:0000313" key="9">
    <source>
        <dbReference type="Proteomes" id="UP000077469"/>
    </source>
</evidence>
<dbReference type="GO" id="GO:0005829">
    <property type="term" value="C:cytosol"/>
    <property type="evidence" value="ECO:0007669"/>
    <property type="project" value="TreeGrafter"/>
</dbReference>
<dbReference type="Gene3D" id="1.10.940.10">
    <property type="entry name" value="NusB-like"/>
    <property type="match status" value="1"/>
</dbReference>
<dbReference type="Proteomes" id="UP000077469">
    <property type="component" value="Chromosome"/>
</dbReference>
<dbReference type="NCBIfam" id="TIGR01951">
    <property type="entry name" value="nusB"/>
    <property type="match status" value="1"/>
</dbReference>
<dbReference type="Pfam" id="PF01029">
    <property type="entry name" value="NusB"/>
    <property type="match status" value="1"/>
</dbReference>
<proteinExistence type="inferred from homology"/>
<keyword evidence="4 6" id="KW-0805">Transcription regulation</keyword>
<sequence>MARRSKMRDLVFKIIFQNEFRKDVVDAVLQEVLSKEKSDSIRKDVERYVRGIYSHIDSIDQKISSCLENWTLERLSSVDRCVLRLGTYELLYEPDVPVQVTLDEAIELAKRYGTDNSGKFVNGVLDRLAKQYVPEEKWRL</sequence>
<evidence type="ECO:0000256" key="2">
    <source>
        <dbReference type="ARBA" id="ARBA00022814"/>
    </source>
</evidence>
<dbReference type="AlphaFoldDB" id="A0A0X1KS87"/>
<dbReference type="STRING" id="1123384.AJ81_08355"/>
<dbReference type="EMBL" id="CP007141">
    <property type="protein sequence ID" value="AJC74188.1"/>
    <property type="molecule type" value="Genomic_DNA"/>
</dbReference>
<dbReference type="InterPro" id="IPR011605">
    <property type="entry name" value="NusB_fam"/>
</dbReference>
<dbReference type="InterPro" id="IPR006027">
    <property type="entry name" value="NusB_RsmB_TIM44"/>
</dbReference>
<comment type="function">
    <text evidence="6">Involved in transcription antitermination. Required for transcription of ribosomal RNA (rRNA) genes. Binds specifically to the boxA antiterminator sequence of the ribosomal RNA (rrn) operons.</text>
</comment>
<keyword evidence="5 6" id="KW-0804">Transcription</keyword>
<organism evidence="8 9">
    <name type="scientific">Pseudothermotoga hypogea DSM 11164 = NBRC 106472</name>
    <dbReference type="NCBI Taxonomy" id="1123384"/>
    <lineage>
        <taxon>Bacteria</taxon>
        <taxon>Thermotogati</taxon>
        <taxon>Thermotogota</taxon>
        <taxon>Thermotogae</taxon>
        <taxon>Thermotogales</taxon>
        <taxon>Thermotogaceae</taxon>
        <taxon>Pseudothermotoga</taxon>
    </lineage>
</organism>
<evidence type="ECO:0000256" key="1">
    <source>
        <dbReference type="ARBA" id="ARBA00005952"/>
    </source>
</evidence>
<dbReference type="RefSeq" id="WP_031505084.1">
    <property type="nucleotide sequence ID" value="NC_022795.1"/>
</dbReference>
<evidence type="ECO:0000256" key="4">
    <source>
        <dbReference type="ARBA" id="ARBA00023015"/>
    </source>
</evidence>
<dbReference type="GO" id="GO:0003723">
    <property type="term" value="F:RNA binding"/>
    <property type="evidence" value="ECO:0007669"/>
    <property type="project" value="UniProtKB-UniRule"/>
</dbReference>
<keyword evidence="9" id="KW-1185">Reference proteome</keyword>
<dbReference type="KEGG" id="phy:AJ81_08355"/>
<comment type="similarity">
    <text evidence="1 6">Belongs to the NusB family.</text>
</comment>
<evidence type="ECO:0000256" key="5">
    <source>
        <dbReference type="ARBA" id="ARBA00023163"/>
    </source>
</evidence>
<dbReference type="PATRIC" id="fig|1123384.7.peg.1675"/>
<dbReference type="GO" id="GO:0031564">
    <property type="term" value="P:transcription antitermination"/>
    <property type="evidence" value="ECO:0007669"/>
    <property type="project" value="UniProtKB-KW"/>
</dbReference>
<dbReference type="HAMAP" id="MF_00073">
    <property type="entry name" value="NusB"/>
    <property type="match status" value="1"/>
</dbReference>
<evidence type="ECO:0000256" key="6">
    <source>
        <dbReference type="HAMAP-Rule" id="MF_00073"/>
    </source>
</evidence>
<reference evidence="8 9" key="1">
    <citation type="submission" date="2014-01" db="EMBL/GenBank/DDBJ databases">
        <title>Genome sequencing of Thermotog hypogea.</title>
        <authorList>
            <person name="Zhang X."/>
            <person name="Alvare G."/>
            <person name="Fristensky B."/>
            <person name="Chen L."/>
            <person name="Suen T."/>
            <person name="Chen Q."/>
            <person name="Ma K."/>
        </authorList>
    </citation>
    <scope>NUCLEOTIDE SEQUENCE [LARGE SCALE GENOMIC DNA]</scope>
    <source>
        <strain evidence="8 9">DSM 11164</strain>
    </source>
</reference>
<dbReference type="GO" id="GO:0006353">
    <property type="term" value="P:DNA-templated transcription termination"/>
    <property type="evidence" value="ECO:0007669"/>
    <property type="project" value="UniProtKB-UniRule"/>
</dbReference>
<gene>
    <name evidence="6" type="primary">nusB</name>
    <name evidence="8" type="ORF">AJ81_08355</name>
</gene>
<evidence type="ECO:0000313" key="8">
    <source>
        <dbReference type="EMBL" id="AJC74188.1"/>
    </source>
</evidence>
<dbReference type="InterPro" id="IPR035926">
    <property type="entry name" value="NusB-like_sf"/>
</dbReference>
<dbReference type="PANTHER" id="PTHR11078">
    <property type="entry name" value="N UTILIZATION SUBSTANCE PROTEIN B-RELATED"/>
    <property type="match status" value="1"/>
</dbReference>
<name>A0A0X1KS87_9THEM</name>
<dbReference type="PANTHER" id="PTHR11078:SF3">
    <property type="entry name" value="ANTITERMINATION NUSB DOMAIN-CONTAINING PROTEIN"/>
    <property type="match status" value="1"/>
</dbReference>
<dbReference type="CDD" id="cd00619">
    <property type="entry name" value="Terminator_NusB"/>
    <property type="match status" value="1"/>
</dbReference>
<dbReference type="SUPFAM" id="SSF48013">
    <property type="entry name" value="NusB-like"/>
    <property type="match status" value="1"/>
</dbReference>
<feature type="domain" description="NusB/RsmB/TIM44" evidence="7">
    <location>
        <begin position="6"/>
        <end position="130"/>
    </location>
</feature>
<protein>
    <recommendedName>
        <fullName evidence="6">Transcription antitermination protein NusB</fullName>
    </recommendedName>
    <alternativeName>
        <fullName evidence="6">Antitermination factor NusB</fullName>
    </alternativeName>
</protein>
<keyword evidence="3 6" id="KW-0694">RNA-binding</keyword>
<dbReference type="PaxDb" id="1123384-AJ81_08355"/>
<accession>A0A0X1KS87</accession>
<keyword evidence="2 6" id="KW-0889">Transcription antitermination</keyword>
<dbReference type="OrthoDB" id="9811381at2"/>
<evidence type="ECO:0000256" key="3">
    <source>
        <dbReference type="ARBA" id="ARBA00022884"/>
    </source>
</evidence>
<evidence type="ECO:0000259" key="7">
    <source>
        <dbReference type="Pfam" id="PF01029"/>
    </source>
</evidence>